<organism evidence="4 5">
    <name type="scientific">Pachysolen tannophilus NRRL Y-2460</name>
    <dbReference type="NCBI Taxonomy" id="669874"/>
    <lineage>
        <taxon>Eukaryota</taxon>
        <taxon>Fungi</taxon>
        <taxon>Dikarya</taxon>
        <taxon>Ascomycota</taxon>
        <taxon>Saccharomycotina</taxon>
        <taxon>Pichiomycetes</taxon>
        <taxon>Pachysolenaceae</taxon>
        <taxon>Pachysolen</taxon>
    </lineage>
</organism>
<dbReference type="PANTHER" id="PTHR12864">
    <property type="entry name" value="RAN BINDING PROTEIN 9-RELATED"/>
    <property type="match status" value="1"/>
</dbReference>
<dbReference type="CDD" id="cd12885">
    <property type="entry name" value="SPRY_RanBP_like"/>
    <property type="match status" value="1"/>
</dbReference>
<dbReference type="InterPro" id="IPR024964">
    <property type="entry name" value="CTLH/CRA"/>
</dbReference>
<dbReference type="InterPro" id="IPR013144">
    <property type="entry name" value="CRA_dom"/>
</dbReference>
<dbReference type="PROSITE" id="PS50188">
    <property type="entry name" value="B302_SPRY"/>
    <property type="match status" value="1"/>
</dbReference>
<feature type="region of interest" description="Disordered" evidence="1">
    <location>
        <begin position="102"/>
        <end position="121"/>
    </location>
</feature>
<evidence type="ECO:0000259" key="2">
    <source>
        <dbReference type="PROSITE" id="PS50188"/>
    </source>
</evidence>
<feature type="compositionally biased region" description="Low complexity" evidence="1">
    <location>
        <begin position="8"/>
        <end position="21"/>
    </location>
</feature>
<dbReference type="Gene3D" id="2.60.120.920">
    <property type="match status" value="1"/>
</dbReference>
<protein>
    <recommendedName>
        <fullName evidence="6">B30.2/SPRY domain-containing protein</fullName>
    </recommendedName>
</protein>
<dbReference type="AlphaFoldDB" id="A0A1E4U1K4"/>
<dbReference type="OrthoDB" id="3979646at2759"/>
<dbReference type="SMART" id="SM00449">
    <property type="entry name" value="SPRY"/>
    <property type="match status" value="1"/>
</dbReference>
<feature type="compositionally biased region" description="Low complexity" evidence="1">
    <location>
        <begin position="102"/>
        <end position="117"/>
    </location>
</feature>
<dbReference type="Proteomes" id="UP000094236">
    <property type="component" value="Unassembled WGS sequence"/>
</dbReference>
<evidence type="ECO:0000259" key="3">
    <source>
        <dbReference type="PROSITE" id="PS50897"/>
    </source>
</evidence>
<dbReference type="SUPFAM" id="SSF49899">
    <property type="entry name" value="Concanavalin A-like lectins/glucanases"/>
    <property type="match status" value="1"/>
</dbReference>
<evidence type="ECO:0000313" key="4">
    <source>
        <dbReference type="EMBL" id="ODV97867.1"/>
    </source>
</evidence>
<gene>
    <name evidence="4" type="ORF">PACTADRAFT_47713</name>
</gene>
<dbReference type="InterPro" id="IPR043136">
    <property type="entry name" value="B30.2/SPRY_sf"/>
</dbReference>
<feature type="domain" description="B30.2/SPRY" evidence="2">
    <location>
        <begin position="131"/>
        <end position="329"/>
    </location>
</feature>
<accession>A0A1E4U1K4</accession>
<dbReference type="PROSITE" id="PS50896">
    <property type="entry name" value="LISH"/>
    <property type="match status" value="1"/>
</dbReference>
<dbReference type="Pfam" id="PF10607">
    <property type="entry name" value="CTLH"/>
    <property type="match status" value="1"/>
</dbReference>
<dbReference type="InterPro" id="IPR006595">
    <property type="entry name" value="CTLH_C"/>
</dbReference>
<dbReference type="SMART" id="SM00757">
    <property type="entry name" value="CRA"/>
    <property type="match status" value="1"/>
</dbReference>
<evidence type="ECO:0000313" key="5">
    <source>
        <dbReference type="Proteomes" id="UP000094236"/>
    </source>
</evidence>
<dbReference type="InterPro" id="IPR006594">
    <property type="entry name" value="LisH"/>
</dbReference>
<evidence type="ECO:0000256" key="1">
    <source>
        <dbReference type="SAM" id="MobiDB-lite"/>
    </source>
</evidence>
<dbReference type="EMBL" id="KV454011">
    <property type="protein sequence ID" value="ODV97867.1"/>
    <property type="molecule type" value="Genomic_DNA"/>
</dbReference>
<dbReference type="InterPro" id="IPR003877">
    <property type="entry name" value="SPRY_dom"/>
</dbReference>
<dbReference type="STRING" id="669874.A0A1E4U1K4"/>
<reference evidence="5" key="1">
    <citation type="submission" date="2016-05" db="EMBL/GenBank/DDBJ databases">
        <title>Comparative genomics of biotechnologically important yeasts.</title>
        <authorList>
            <consortium name="DOE Joint Genome Institute"/>
            <person name="Riley R."/>
            <person name="Haridas S."/>
            <person name="Wolfe K.H."/>
            <person name="Lopes M.R."/>
            <person name="Hittinger C.T."/>
            <person name="Goker M."/>
            <person name="Salamov A."/>
            <person name="Wisecaver J."/>
            <person name="Long T.M."/>
            <person name="Aerts A.L."/>
            <person name="Barry K."/>
            <person name="Choi C."/>
            <person name="Clum A."/>
            <person name="Coughlan A.Y."/>
            <person name="Deshpande S."/>
            <person name="Douglass A.P."/>
            <person name="Hanson S.J."/>
            <person name="Klenk H.-P."/>
            <person name="Labutti K."/>
            <person name="Lapidus A."/>
            <person name="Lindquist E."/>
            <person name="Lipzen A."/>
            <person name="Meier-Kolthoff J.P."/>
            <person name="Ohm R.A."/>
            <person name="Otillar R.P."/>
            <person name="Pangilinan J."/>
            <person name="Peng Y."/>
            <person name="Rokas A."/>
            <person name="Rosa C.A."/>
            <person name="Scheuner C."/>
            <person name="Sibirny A.A."/>
            <person name="Slot J.C."/>
            <person name="Stielow J.B."/>
            <person name="Sun H."/>
            <person name="Kurtzman C.P."/>
            <person name="Blackwell M."/>
            <person name="Grigoriev I.V."/>
            <person name="Jeffries T.W."/>
        </authorList>
    </citation>
    <scope>NUCLEOTIDE SEQUENCE [LARGE SCALE GENOMIC DNA]</scope>
    <source>
        <strain evidence="5">NRRL Y-2460</strain>
    </source>
</reference>
<dbReference type="Pfam" id="PF00622">
    <property type="entry name" value="SPRY"/>
    <property type="match status" value="1"/>
</dbReference>
<dbReference type="InterPro" id="IPR013320">
    <property type="entry name" value="ConA-like_dom_sf"/>
</dbReference>
<name>A0A1E4U1K4_PACTA</name>
<feature type="domain" description="CTLH" evidence="3">
    <location>
        <begin position="442"/>
        <end position="499"/>
    </location>
</feature>
<dbReference type="SMART" id="SM00668">
    <property type="entry name" value="CTLH"/>
    <property type="match status" value="1"/>
</dbReference>
<dbReference type="InterPro" id="IPR044736">
    <property type="entry name" value="Gid1/RanBPM/SPLA_SPRY"/>
</dbReference>
<dbReference type="PROSITE" id="PS50897">
    <property type="entry name" value="CTLH"/>
    <property type="match status" value="1"/>
</dbReference>
<proteinExistence type="predicted"/>
<keyword evidence="5" id="KW-1185">Reference proteome</keyword>
<evidence type="ECO:0008006" key="6">
    <source>
        <dbReference type="Google" id="ProtNLM"/>
    </source>
</evidence>
<dbReference type="InterPro" id="IPR001870">
    <property type="entry name" value="B30.2/SPRY"/>
</dbReference>
<sequence>MSSSIFESTADTSTDPSETDSTGYLKIPSYLLETSYGAKLQKELLTSSSVLKSSLNYKQSYADKLATLGILGKIPKMFANDNEYTNDVINIFQDRAIASTSTSFGSNSSATNNSNSGEDGLNNILDRPRDKAIFEILNNQNDSDRSFTIKLPTLWNISGSSNFKYSKDNLLITPKDDLSARSTSSASSNKPATTWSNREVPTTCAIYYYEIKILEGLPVSDVTLGFLYEYFDKSLIHFPGEDSRSFGYSGKDAQKYCKSEGISEPFGSKFGCNDVIGCGINRYTNTIFYTRNGIFIGDAFTDIKPKPLYPCIGMGDFISVKTNFGFTEGENFMFDIDNYVKAFKINIFKNIDNSTCSKLQNESRKKITNIHSKNKNKLRDDDIPDVLNSFIISYFNHLGYADTAKTFKKDLDTESRMFMFDHDSTKEVKEDMDLDKIEEESDSTNRQTVRKYILDDRIDDLIEFLNLKYPKLLVENSEISFKLRSLKLINMISRATLSEKDNSSLIMEAIKFGKELQETYKYNPKNISYLNDISSLLAFENPLDSKFGYLLNPIEKLKILDELNKCILKQLGKSENSVLENLINQTNLVLDKLVDKGDEEAMLINVDKDYLEL</sequence>
<feature type="region of interest" description="Disordered" evidence="1">
    <location>
        <begin position="1"/>
        <end position="21"/>
    </location>
</feature>
<dbReference type="InterPro" id="IPR050618">
    <property type="entry name" value="Ubq-SigPath_Reg"/>
</dbReference>